<accession>A0ABR0N6H2</accession>
<evidence type="ECO:0000313" key="1">
    <source>
        <dbReference type="EMBL" id="KAK5785430.1"/>
    </source>
</evidence>
<keyword evidence="2" id="KW-1185">Reference proteome</keyword>
<dbReference type="Proteomes" id="UP001358586">
    <property type="component" value="Chromosome 11"/>
</dbReference>
<sequence length="172" mass="19656">MSIVEPDAAHASEFSEYLAILHSHRLAKDPKHEELFVGQNSLPRKATSQRLEIWKFVGPRTSTSTRITVREHGIMEILPEKLADAGNLDAKNRVDTSKQDGGGYVFFEEMGKAMIRIVKERVPPLTFKLVINKGYCRKSKGFLQVTRILSEMDMREKTNHKPYGVYRTTSYN</sequence>
<evidence type="ECO:0000313" key="2">
    <source>
        <dbReference type="Proteomes" id="UP001358586"/>
    </source>
</evidence>
<dbReference type="EMBL" id="JARKNE010000011">
    <property type="protein sequence ID" value="KAK5785430.1"/>
    <property type="molecule type" value="Genomic_DNA"/>
</dbReference>
<proteinExistence type="predicted"/>
<organism evidence="1 2">
    <name type="scientific">Gossypium arboreum</name>
    <name type="common">Tree cotton</name>
    <name type="synonym">Gossypium nanking</name>
    <dbReference type="NCBI Taxonomy" id="29729"/>
    <lineage>
        <taxon>Eukaryota</taxon>
        <taxon>Viridiplantae</taxon>
        <taxon>Streptophyta</taxon>
        <taxon>Embryophyta</taxon>
        <taxon>Tracheophyta</taxon>
        <taxon>Spermatophyta</taxon>
        <taxon>Magnoliopsida</taxon>
        <taxon>eudicotyledons</taxon>
        <taxon>Gunneridae</taxon>
        <taxon>Pentapetalae</taxon>
        <taxon>rosids</taxon>
        <taxon>malvids</taxon>
        <taxon>Malvales</taxon>
        <taxon>Malvaceae</taxon>
        <taxon>Malvoideae</taxon>
        <taxon>Gossypium</taxon>
    </lineage>
</organism>
<name>A0ABR0N6H2_GOSAR</name>
<protein>
    <submittedName>
        <fullName evidence="1">Uncharacterized protein</fullName>
    </submittedName>
</protein>
<reference evidence="1 2" key="1">
    <citation type="submission" date="2023-03" db="EMBL/GenBank/DDBJ databases">
        <title>WGS of Gossypium arboreum.</title>
        <authorList>
            <person name="Yu D."/>
        </authorList>
    </citation>
    <scope>NUCLEOTIDE SEQUENCE [LARGE SCALE GENOMIC DNA]</scope>
    <source>
        <tissue evidence="1">Leaf</tissue>
    </source>
</reference>
<comment type="caution">
    <text evidence="1">The sequence shown here is derived from an EMBL/GenBank/DDBJ whole genome shotgun (WGS) entry which is preliminary data.</text>
</comment>
<gene>
    <name evidence="1" type="ORF">PVK06_040014</name>
</gene>